<reference evidence="1 2" key="1">
    <citation type="submission" date="2022-09" db="EMBL/GenBank/DDBJ databases">
        <authorList>
            <person name="Han X.L."/>
            <person name="Wang Q."/>
            <person name="Lu T."/>
        </authorList>
    </citation>
    <scope>NUCLEOTIDE SEQUENCE [LARGE SCALE GENOMIC DNA]</scope>
    <source>
        <strain evidence="1 2">WQ 127069</strain>
    </source>
</reference>
<proteinExistence type="predicted"/>
<name>A0ABT2U804_9BACL</name>
<organism evidence="1 2">
    <name type="scientific">Paenibacillus baimaensis</name>
    <dbReference type="NCBI Taxonomy" id="2982185"/>
    <lineage>
        <taxon>Bacteria</taxon>
        <taxon>Bacillati</taxon>
        <taxon>Bacillota</taxon>
        <taxon>Bacilli</taxon>
        <taxon>Bacillales</taxon>
        <taxon>Paenibacillaceae</taxon>
        <taxon>Paenibacillus</taxon>
    </lineage>
</organism>
<dbReference type="GO" id="GO:0008233">
    <property type="term" value="F:peptidase activity"/>
    <property type="evidence" value="ECO:0007669"/>
    <property type="project" value="UniProtKB-KW"/>
</dbReference>
<gene>
    <name evidence="1" type="primary">yyaC</name>
    <name evidence="1" type="ORF">OB236_01325</name>
</gene>
<dbReference type="RefSeq" id="WP_262682269.1">
    <property type="nucleotide sequence ID" value="NZ_JAOQIO010000006.1"/>
</dbReference>
<dbReference type="InterPro" id="IPR023430">
    <property type="entry name" value="Pept_HybD-like_dom_sf"/>
</dbReference>
<dbReference type="Proteomes" id="UP001652445">
    <property type="component" value="Unassembled WGS sequence"/>
</dbReference>
<evidence type="ECO:0000313" key="1">
    <source>
        <dbReference type="EMBL" id="MCU6790755.1"/>
    </source>
</evidence>
<keyword evidence="1" id="KW-0378">Hydrolase</keyword>
<keyword evidence="1" id="KW-0645">Protease</keyword>
<sequence length="188" mass="20303">MKEAFPIIRKRIKGPELGEFMLSIRRSGVRTEDLVFLCIGTDRSTGDSLGPLVGTMLEEAGYTQVLGTLEFPLDASNMIHRLTSLPLMKSGKSFIAIDACLGQSSSITSYQVSNQPMEPGKSVGRMLPPVGNYSIAAIVNHNEGNQYAILQGTSLYRIMTMAKEITTSIMDVFPLESAAGLTPEGELG</sequence>
<dbReference type="SUPFAM" id="SSF53163">
    <property type="entry name" value="HybD-like"/>
    <property type="match status" value="1"/>
</dbReference>
<protein>
    <submittedName>
        <fullName evidence="1">Spore protease YyaC</fullName>
    </submittedName>
</protein>
<accession>A0ABT2U804</accession>
<dbReference type="GO" id="GO:0006508">
    <property type="term" value="P:proteolysis"/>
    <property type="evidence" value="ECO:0007669"/>
    <property type="project" value="UniProtKB-KW"/>
</dbReference>
<dbReference type="NCBIfam" id="TIGR02841">
    <property type="entry name" value="spore_YyaC"/>
    <property type="match status" value="1"/>
</dbReference>
<comment type="caution">
    <text evidence="1">The sequence shown here is derived from an EMBL/GenBank/DDBJ whole genome shotgun (WGS) entry which is preliminary data.</text>
</comment>
<dbReference type="EMBL" id="JAOQIO010000006">
    <property type="protein sequence ID" value="MCU6790755.1"/>
    <property type="molecule type" value="Genomic_DNA"/>
</dbReference>
<dbReference type="Pfam" id="PF06866">
    <property type="entry name" value="DUF1256"/>
    <property type="match status" value="1"/>
</dbReference>
<keyword evidence="2" id="KW-1185">Reference proteome</keyword>
<evidence type="ECO:0000313" key="2">
    <source>
        <dbReference type="Proteomes" id="UP001652445"/>
    </source>
</evidence>
<dbReference type="InterPro" id="IPR009665">
    <property type="entry name" value="YyaC"/>
</dbReference>